<dbReference type="OrthoDB" id="8759100at2"/>
<dbReference type="EMBL" id="CP040077">
    <property type="protein sequence ID" value="QCP47873.1"/>
    <property type="molecule type" value="Genomic_DNA"/>
</dbReference>
<protein>
    <submittedName>
        <fullName evidence="1">Uncharacterized protein</fullName>
    </submittedName>
</protein>
<dbReference type="RefSeq" id="WP_137330715.1">
    <property type="nucleotide sequence ID" value="NZ_CP040077.1"/>
</dbReference>
<dbReference type="Proteomes" id="UP000298656">
    <property type="component" value="Chromosome 1"/>
</dbReference>
<name>A0A4P8IM23_9BURK</name>
<proteinExistence type="predicted"/>
<reference evidence="1 2" key="1">
    <citation type="submission" date="2019-05" db="EMBL/GenBank/DDBJ databases">
        <title>Burkholderia sp. DHOD12, isolated from subtropical forest soil.</title>
        <authorList>
            <person name="Gao Z.-H."/>
            <person name="Qiu L.-H."/>
        </authorList>
    </citation>
    <scope>NUCLEOTIDE SEQUENCE [LARGE SCALE GENOMIC DNA]</scope>
    <source>
        <strain evidence="1 2">DHOD12</strain>
    </source>
</reference>
<sequence>MSTEYLRNDHFKIIGSIETDSSGKQVARDAHFNRVGEYDPREDRTRDSHFRIVGTGNQLAGLVWRTVK</sequence>
<organism evidence="1 2">
    <name type="scientific">Trinickia violacea</name>
    <dbReference type="NCBI Taxonomy" id="2571746"/>
    <lineage>
        <taxon>Bacteria</taxon>
        <taxon>Pseudomonadati</taxon>
        <taxon>Pseudomonadota</taxon>
        <taxon>Betaproteobacteria</taxon>
        <taxon>Burkholderiales</taxon>
        <taxon>Burkholderiaceae</taxon>
        <taxon>Trinickia</taxon>
    </lineage>
</organism>
<gene>
    <name evidence="1" type="ORF">FAZ95_00935</name>
</gene>
<evidence type="ECO:0000313" key="1">
    <source>
        <dbReference type="EMBL" id="QCP47873.1"/>
    </source>
</evidence>
<keyword evidence="2" id="KW-1185">Reference proteome</keyword>
<accession>A0A4P8IM23</accession>
<dbReference type="KEGG" id="tvl:FAZ95_00935"/>
<evidence type="ECO:0000313" key="2">
    <source>
        <dbReference type="Proteomes" id="UP000298656"/>
    </source>
</evidence>
<dbReference type="AlphaFoldDB" id="A0A4P8IM23"/>